<dbReference type="PhylomeDB" id="B3N5Q1"/>
<feature type="compositionally biased region" description="Basic and acidic residues" evidence="1">
    <location>
        <begin position="172"/>
        <end position="202"/>
    </location>
</feature>
<evidence type="ECO:0008006" key="4">
    <source>
        <dbReference type="Google" id="ProtNLM"/>
    </source>
</evidence>
<dbReference type="Proteomes" id="UP000008711">
    <property type="component" value="Unassembled WGS sequence"/>
</dbReference>
<dbReference type="GO" id="GO:0000727">
    <property type="term" value="P:double-strand break repair via break-induced replication"/>
    <property type="evidence" value="ECO:0007669"/>
    <property type="project" value="EnsemblMetazoa"/>
</dbReference>
<dbReference type="AlphaFoldDB" id="B3N5Q1"/>
<feature type="compositionally biased region" description="Low complexity" evidence="1">
    <location>
        <begin position="280"/>
        <end position="289"/>
    </location>
</feature>
<feature type="compositionally biased region" description="Basic residues" evidence="1">
    <location>
        <begin position="384"/>
        <end position="396"/>
    </location>
</feature>
<feature type="compositionally biased region" description="Acidic residues" evidence="1">
    <location>
        <begin position="296"/>
        <end position="310"/>
    </location>
</feature>
<organism evidence="2 3">
    <name type="scientific">Drosophila erecta</name>
    <name type="common">Fruit fly</name>
    <dbReference type="NCBI Taxonomy" id="7220"/>
    <lineage>
        <taxon>Eukaryota</taxon>
        <taxon>Metazoa</taxon>
        <taxon>Ecdysozoa</taxon>
        <taxon>Arthropoda</taxon>
        <taxon>Hexapoda</taxon>
        <taxon>Insecta</taxon>
        <taxon>Pterygota</taxon>
        <taxon>Neoptera</taxon>
        <taxon>Endopterygota</taxon>
        <taxon>Diptera</taxon>
        <taxon>Brachycera</taxon>
        <taxon>Muscomorpha</taxon>
        <taxon>Ephydroidea</taxon>
        <taxon>Drosophilidae</taxon>
        <taxon>Drosophila</taxon>
        <taxon>Sophophora</taxon>
    </lineage>
</organism>
<dbReference type="EMBL" id="CH954177">
    <property type="protein sequence ID" value="EDV58010.1"/>
    <property type="molecule type" value="Genomic_DNA"/>
</dbReference>
<proteinExistence type="predicted"/>
<accession>B3N5Q1</accession>
<evidence type="ECO:0000256" key="1">
    <source>
        <dbReference type="SAM" id="MobiDB-lite"/>
    </source>
</evidence>
<dbReference type="GO" id="GO:0005654">
    <property type="term" value="C:nucleoplasm"/>
    <property type="evidence" value="ECO:0007669"/>
    <property type="project" value="EnsemblMetazoa"/>
</dbReference>
<evidence type="ECO:0000313" key="3">
    <source>
        <dbReference type="Proteomes" id="UP000008711"/>
    </source>
</evidence>
<name>B3N5Q1_DROER</name>
<dbReference type="GO" id="GO:1902969">
    <property type="term" value="P:mitotic DNA replication"/>
    <property type="evidence" value="ECO:0007669"/>
    <property type="project" value="EnsemblMetazoa"/>
</dbReference>
<reference evidence="2 3" key="1">
    <citation type="journal article" date="2007" name="Nature">
        <title>Evolution of genes and genomes on the Drosophila phylogeny.</title>
        <authorList>
            <consortium name="Drosophila 12 Genomes Consortium"/>
            <person name="Clark A.G."/>
            <person name="Eisen M.B."/>
            <person name="Smith D.R."/>
            <person name="Bergman C.M."/>
            <person name="Oliver B."/>
            <person name="Markow T.A."/>
            <person name="Kaufman T.C."/>
            <person name="Kellis M."/>
            <person name="Gelbart W."/>
            <person name="Iyer V.N."/>
            <person name="Pollard D.A."/>
            <person name="Sackton T.B."/>
            <person name="Larracuente A.M."/>
            <person name="Singh N.D."/>
            <person name="Abad J.P."/>
            <person name="Abt D.N."/>
            <person name="Adryan B."/>
            <person name="Aguade M."/>
            <person name="Akashi H."/>
            <person name="Anderson W.W."/>
            <person name="Aquadro C.F."/>
            <person name="Ardell D.H."/>
            <person name="Arguello R."/>
            <person name="Artieri C.G."/>
            <person name="Barbash D.A."/>
            <person name="Barker D."/>
            <person name="Barsanti P."/>
            <person name="Batterham P."/>
            <person name="Batzoglou S."/>
            <person name="Begun D."/>
            <person name="Bhutkar A."/>
            <person name="Blanco E."/>
            <person name="Bosak S.A."/>
            <person name="Bradley R.K."/>
            <person name="Brand A.D."/>
            <person name="Brent M.R."/>
            <person name="Brooks A.N."/>
            <person name="Brown R.H."/>
            <person name="Butlin R.K."/>
            <person name="Caggese C."/>
            <person name="Calvi B.R."/>
            <person name="Bernardo de Carvalho A."/>
            <person name="Caspi A."/>
            <person name="Castrezana S."/>
            <person name="Celniker S.E."/>
            <person name="Chang J.L."/>
            <person name="Chapple C."/>
            <person name="Chatterji S."/>
            <person name="Chinwalla A."/>
            <person name="Civetta A."/>
            <person name="Clifton S.W."/>
            <person name="Comeron J.M."/>
            <person name="Costello J.C."/>
            <person name="Coyne J.A."/>
            <person name="Daub J."/>
            <person name="David R.G."/>
            <person name="Delcher A.L."/>
            <person name="Delehaunty K."/>
            <person name="Do C.B."/>
            <person name="Ebling H."/>
            <person name="Edwards K."/>
            <person name="Eickbush T."/>
            <person name="Evans J.D."/>
            <person name="Filipski A."/>
            <person name="Findeiss S."/>
            <person name="Freyhult E."/>
            <person name="Fulton L."/>
            <person name="Fulton R."/>
            <person name="Garcia A.C."/>
            <person name="Gardiner A."/>
            <person name="Garfield D.A."/>
            <person name="Garvin B.E."/>
            <person name="Gibson G."/>
            <person name="Gilbert D."/>
            <person name="Gnerre S."/>
            <person name="Godfrey J."/>
            <person name="Good R."/>
            <person name="Gotea V."/>
            <person name="Gravely B."/>
            <person name="Greenberg A.J."/>
            <person name="Griffiths-Jones S."/>
            <person name="Gross S."/>
            <person name="Guigo R."/>
            <person name="Gustafson E.A."/>
            <person name="Haerty W."/>
            <person name="Hahn M.W."/>
            <person name="Halligan D.L."/>
            <person name="Halpern A.L."/>
            <person name="Halter G.M."/>
            <person name="Han M.V."/>
            <person name="Heger A."/>
            <person name="Hillier L."/>
            <person name="Hinrichs A.S."/>
            <person name="Holmes I."/>
            <person name="Hoskins R.A."/>
            <person name="Hubisz M.J."/>
            <person name="Hultmark D."/>
            <person name="Huntley M.A."/>
            <person name="Jaffe D.B."/>
            <person name="Jagadeeshan S."/>
            <person name="Jeck W.R."/>
            <person name="Johnson J."/>
            <person name="Jones C.D."/>
            <person name="Jordan W.C."/>
            <person name="Karpen G.H."/>
            <person name="Kataoka E."/>
            <person name="Keightley P.D."/>
            <person name="Kheradpour P."/>
            <person name="Kirkness E.F."/>
            <person name="Koerich L.B."/>
            <person name="Kristiansen K."/>
            <person name="Kudrna D."/>
            <person name="Kulathinal R.J."/>
            <person name="Kumar S."/>
            <person name="Kwok R."/>
            <person name="Lander E."/>
            <person name="Langley C.H."/>
            <person name="Lapoint R."/>
            <person name="Lazzaro B.P."/>
            <person name="Lee S.J."/>
            <person name="Levesque L."/>
            <person name="Li R."/>
            <person name="Lin C.F."/>
            <person name="Lin M.F."/>
            <person name="Lindblad-Toh K."/>
            <person name="Llopart A."/>
            <person name="Long M."/>
            <person name="Low L."/>
            <person name="Lozovsky E."/>
            <person name="Lu J."/>
            <person name="Luo M."/>
            <person name="Machado C.A."/>
            <person name="Makalowski W."/>
            <person name="Marzo M."/>
            <person name="Matsuda M."/>
            <person name="Matzkin L."/>
            <person name="McAllister B."/>
            <person name="McBride C.S."/>
            <person name="McKernan B."/>
            <person name="McKernan K."/>
            <person name="Mendez-Lago M."/>
            <person name="Minx P."/>
            <person name="Mollenhauer M.U."/>
            <person name="Montooth K."/>
            <person name="Mount S.M."/>
            <person name="Mu X."/>
            <person name="Myers E."/>
            <person name="Negre B."/>
            <person name="Newfeld S."/>
            <person name="Nielsen R."/>
            <person name="Noor M.A."/>
            <person name="O'Grady P."/>
            <person name="Pachter L."/>
            <person name="Papaceit M."/>
            <person name="Parisi M.J."/>
            <person name="Parisi M."/>
            <person name="Parts L."/>
            <person name="Pedersen J.S."/>
            <person name="Pesole G."/>
            <person name="Phillippy A.M."/>
            <person name="Ponting C.P."/>
            <person name="Pop M."/>
            <person name="Porcelli D."/>
            <person name="Powell J.R."/>
            <person name="Prohaska S."/>
            <person name="Pruitt K."/>
            <person name="Puig M."/>
            <person name="Quesneville H."/>
            <person name="Ram K.R."/>
            <person name="Rand D."/>
            <person name="Rasmussen M.D."/>
            <person name="Reed L.K."/>
            <person name="Reenan R."/>
            <person name="Reily A."/>
            <person name="Remington K.A."/>
            <person name="Rieger T.T."/>
            <person name="Ritchie M.G."/>
            <person name="Robin C."/>
            <person name="Rogers Y.H."/>
            <person name="Rohde C."/>
            <person name="Rozas J."/>
            <person name="Rubenfield M.J."/>
            <person name="Ruiz A."/>
            <person name="Russo S."/>
            <person name="Salzberg S.L."/>
            <person name="Sanchez-Gracia A."/>
            <person name="Saranga D.J."/>
            <person name="Sato H."/>
            <person name="Schaeffer S.W."/>
            <person name="Schatz M.C."/>
            <person name="Schlenke T."/>
            <person name="Schwartz R."/>
            <person name="Segarra C."/>
            <person name="Singh R.S."/>
            <person name="Sirot L."/>
            <person name="Sirota M."/>
            <person name="Sisneros N.B."/>
            <person name="Smith C.D."/>
            <person name="Smith T.F."/>
            <person name="Spieth J."/>
            <person name="Stage D.E."/>
            <person name="Stark A."/>
            <person name="Stephan W."/>
            <person name="Strausberg R.L."/>
            <person name="Strempel S."/>
            <person name="Sturgill D."/>
            <person name="Sutton G."/>
            <person name="Sutton G.G."/>
            <person name="Tao W."/>
            <person name="Teichmann S."/>
            <person name="Tobari Y.N."/>
            <person name="Tomimura Y."/>
            <person name="Tsolas J.M."/>
            <person name="Valente V.L."/>
            <person name="Venter E."/>
            <person name="Venter J.C."/>
            <person name="Vicario S."/>
            <person name="Vieira F.G."/>
            <person name="Vilella A.J."/>
            <person name="Villasante A."/>
            <person name="Walenz B."/>
            <person name="Wang J."/>
            <person name="Wasserman M."/>
            <person name="Watts T."/>
            <person name="Wilson D."/>
            <person name="Wilson R.K."/>
            <person name="Wing R.A."/>
            <person name="Wolfner M.F."/>
            <person name="Wong A."/>
            <person name="Wong G.K."/>
            <person name="Wu C.I."/>
            <person name="Wu G."/>
            <person name="Yamamoto D."/>
            <person name="Yang H.P."/>
            <person name="Yang S.P."/>
            <person name="Yorke J.A."/>
            <person name="Yoshida K."/>
            <person name="Zdobnov E."/>
            <person name="Zhang P."/>
            <person name="Zhang Y."/>
            <person name="Zimin A.V."/>
            <person name="Baldwin J."/>
            <person name="Abdouelleil A."/>
            <person name="Abdulkadir J."/>
            <person name="Abebe A."/>
            <person name="Abera B."/>
            <person name="Abreu J."/>
            <person name="Acer S.C."/>
            <person name="Aftuck L."/>
            <person name="Alexander A."/>
            <person name="An P."/>
            <person name="Anderson E."/>
            <person name="Anderson S."/>
            <person name="Arachi H."/>
            <person name="Azer M."/>
            <person name="Bachantsang P."/>
            <person name="Barry A."/>
            <person name="Bayul T."/>
            <person name="Berlin A."/>
            <person name="Bessette D."/>
            <person name="Bloom T."/>
            <person name="Blye J."/>
            <person name="Boguslavskiy L."/>
            <person name="Bonnet C."/>
            <person name="Boukhgalter B."/>
            <person name="Bourzgui I."/>
            <person name="Brown A."/>
            <person name="Cahill P."/>
            <person name="Channer S."/>
            <person name="Cheshatsang Y."/>
            <person name="Chuda L."/>
            <person name="Citroen M."/>
            <person name="Collymore A."/>
            <person name="Cooke P."/>
            <person name="Costello M."/>
            <person name="D'Aco K."/>
            <person name="Daza R."/>
            <person name="De Haan G."/>
            <person name="DeGray S."/>
            <person name="DeMaso C."/>
            <person name="Dhargay N."/>
            <person name="Dooley K."/>
            <person name="Dooley E."/>
            <person name="Doricent M."/>
            <person name="Dorje P."/>
            <person name="Dorjee K."/>
            <person name="Dupes A."/>
            <person name="Elong R."/>
            <person name="Falk J."/>
            <person name="Farina A."/>
            <person name="Faro S."/>
            <person name="Ferguson D."/>
            <person name="Fisher S."/>
            <person name="Foley C.D."/>
            <person name="Franke A."/>
            <person name="Friedrich D."/>
            <person name="Gadbois L."/>
            <person name="Gearin G."/>
            <person name="Gearin C.R."/>
            <person name="Giannoukos G."/>
            <person name="Goode T."/>
            <person name="Graham J."/>
            <person name="Grandbois E."/>
            <person name="Grewal S."/>
            <person name="Gyaltsen K."/>
            <person name="Hafez N."/>
            <person name="Hagos B."/>
            <person name="Hall J."/>
            <person name="Henson C."/>
            <person name="Hollinger A."/>
            <person name="Honan T."/>
            <person name="Huard M.D."/>
            <person name="Hughes L."/>
            <person name="Hurhula B."/>
            <person name="Husby M.E."/>
            <person name="Kamat A."/>
            <person name="Kanga B."/>
            <person name="Kashin S."/>
            <person name="Khazanovich D."/>
            <person name="Kisner P."/>
            <person name="Lance K."/>
            <person name="Lara M."/>
            <person name="Lee W."/>
            <person name="Lennon N."/>
            <person name="Letendre F."/>
            <person name="LeVine R."/>
            <person name="Lipovsky A."/>
            <person name="Liu X."/>
            <person name="Liu J."/>
            <person name="Liu S."/>
            <person name="Lokyitsang T."/>
            <person name="Lokyitsang Y."/>
            <person name="Lubonja R."/>
            <person name="Lui A."/>
            <person name="MacDonald P."/>
            <person name="Magnisalis V."/>
            <person name="Maru K."/>
            <person name="Matthews C."/>
            <person name="McCusker W."/>
            <person name="McDonough S."/>
            <person name="Mehta T."/>
            <person name="Meldrim J."/>
            <person name="Meneus L."/>
            <person name="Mihai O."/>
            <person name="Mihalev A."/>
            <person name="Mihova T."/>
            <person name="Mittelman R."/>
            <person name="Mlenga V."/>
            <person name="Montmayeur A."/>
            <person name="Mulrain L."/>
            <person name="Navidi A."/>
            <person name="Naylor J."/>
            <person name="Negash T."/>
            <person name="Nguyen T."/>
            <person name="Nguyen N."/>
            <person name="Nicol R."/>
            <person name="Norbu C."/>
            <person name="Norbu N."/>
            <person name="Novod N."/>
            <person name="O'Neill B."/>
            <person name="Osman S."/>
            <person name="Markiewicz E."/>
            <person name="Oyono O.L."/>
            <person name="Patti C."/>
            <person name="Phunkhang P."/>
            <person name="Pierre F."/>
            <person name="Priest M."/>
            <person name="Raghuraman S."/>
            <person name="Rege F."/>
            <person name="Reyes R."/>
            <person name="Rise C."/>
            <person name="Rogov P."/>
            <person name="Ross K."/>
            <person name="Ryan E."/>
            <person name="Settipalli S."/>
            <person name="Shea T."/>
            <person name="Sherpa N."/>
            <person name="Shi L."/>
            <person name="Shih D."/>
            <person name="Sparrow T."/>
            <person name="Spaulding J."/>
            <person name="Stalker J."/>
            <person name="Stange-Thomann N."/>
            <person name="Stavropoulos S."/>
            <person name="Stone C."/>
            <person name="Strader C."/>
            <person name="Tesfaye S."/>
            <person name="Thomson T."/>
            <person name="Thoulutsang Y."/>
            <person name="Thoulutsang D."/>
            <person name="Topham K."/>
            <person name="Topping I."/>
            <person name="Tsamla T."/>
            <person name="Vassiliev H."/>
            <person name="Vo A."/>
            <person name="Wangchuk T."/>
            <person name="Wangdi T."/>
            <person name="Weiand M."/>
            <person name="Wilkinson J."/>
            <person name="Wilson A."/>
            <person name="Yadav S."/>
            <person name="Young G."/>
            <person name="Yu Q."/>
            <person name="Zembek L."/>
            <person name="Zhong D."/>
            <person name="Zimmer A."/>
            <person name="Zwirko Z."/>
            <person name="Jaffe D.B."/>
            <person name="Alvarez P."/>
            <person name="Brockman W."/>
            <person name="Butler J."/>
            <person name="Chin C."/>
            <person name="Gnerre S."/>
            <person name="Grabherr M."/>
            <person name="Kleber M."/>
            <person name="Mauceli E."/>
            <person name="MacCallum I."/>
        </authorList>
    </citation>
    <scope>NUCLEOTIDE SEQUENCE [LARGE SCALE GENOMIC DNA]</scope>
    <source>
        <strain evidence="2 3">TSC#14021-0224.01</strain>
    </source>
</reference>
<sequence>MSLKKALDDCKIDFDRCVLVTDLLEEYKLSYKEVNDVLEAYIKDQEPAIKFEKRFLVHGKRKTQGSDSGEDLYSVVMENKMQDWLAKVQDAESQLYSVKIAGGTKAPAAIFKPMQHMEVKLAKVEQRPGAGKTVPSANGVTPSNGVKSQPNKSESSKSVVKLEPSKSSLKAETTKPEAEKSAATKSKSSPETKKTSPKDQASKAKPAAVKKGSINSFFTAAASKPKDVKATPSKPASGTMDNFFKKQPAGTNKSPPESEDKSKQDAPNPNKKEAAKKKSPSPTKKSTAANTSMQLFDEESAAESSDEEEKLDMLRRKVIESDNESDLEKPASSKRRRISDSEDEEQPPKKSADEEVITVDEEMDTEPANETYLDEDGFVITQRKPAKAQPVKKKVSPKAAAPVNKKKSPPSSAKAGKDAPKTKQAGIMNFFTKK</sequence>
<dbReference type="GO" id="GO:0043150">
    <property type="term" value="P:DNA synthesis involved in double-strand break repair via homologous recombination"/>
    <property type="evidence" value="ECO:0007669"/>
    <property type="project" value="EnsemblMetazoa"/>
</dbReference>
<keyword evidence="3" id="KW-1185">Reference proteome</keyword>
<feature type="compositionally biased region" description="Low complexity" evidence="1">
    <location>
        <begin position="397"/>
        <end position="414"/>
    </location>
</feature>
<dbReference type="GO" id="GO:0043625">
    <property type="term" value="C:delta DNA polymerase complex"/>
    <property type="evidence" value="ECO:0007669"/>
    <property type="project" value="EnsemblMetazoa"/>
</dbReference>
<feature type="compositionally biased region" description="Acidic residues" evidence="1">
    <location>
        <begin position="354"/>
        <end position="377"/>
    </location>
</feature>
<protein>
    <recommendedName>
        <fullName evidence="4">DNA polymerase delta subunit 3</fullName>
    </recommendedName>
</protein>
<dbReference type="GO" id="GO:0031503">
    <property type="term" value="P:protein-containing complex localization"/>
    <property type="evidence" value="ECO:0007669"/>
    <property type="project" value="EnsemblMetazoa"/>
</dbReference>
<feature type="compositionally biased region" description="Polar residues" evidence="1">
    <location>
        <begin position="135"/>
        <end position="151"/>
    </location>
</feature>
<gene>
    <name evidence="2" type="primary">Dere\GG24218</name>
    <name evidence="2" type="synonym">dere_GLEANR_8967</name>
    <name evidence="2" type="synonym">GG24218</name>
    <name evidence="2" type="ORF">Dere_GG24218</name>
</gene>
<dbReference type="GO" id="GO:0030337">
    <property type="term" value="F:DNA polymerase processivity factor activity"/>
    <property type="evidence" value="ECO:0007669"/>
    <property type="project" value="EnsemblMetazoa"/>
</dbReference>
<dbReference type="KEGG" id="der:6542247"/>
<reference evidence="2 3" key="2">
    <citation type="journal article" date="2008" name="Bioinformatics">
        <title>Assembly reconciliation.</title>
        <authorList>
            <person name="Zimin A.V."/>
            <person name="Smith D.R."/>
            <person name="Sutton G."/>
            <person name="Yorke J.A."/>
        </authorList>
    </citation>
    <scope>NUCLEOTIDE SEQUENCE [LARGE SCALE GENOMIC DNA]</scope>
    <source>
        <strain evidence="2 3">TSC#14021-0224.01</strain>
    </source>
</reference>
<dbReference type="eggNOG" id="ENOG502QPSW">
    <property type="taxonomic scope" value="Eukaryota"/>
</dbReference>
<dbReference type="OMA" id="PIFKPMQ"/>
<feature type="compositionally biased region" description="Basic and acidic residues" evidence="1">
    <location>
        <begin position="311"/>
        <end position="331"/>
    </location>
</feature>
<evidence type="ECO:0000313" key="2">
    <source>
        <dbReference type="EMBL" id="EDV58010.1"/>
    </source>
</evidence>
<dbReference type="OrthoDB" id="8041813at2759"/>
<feature type="compositionally biased region" description="Low complexity" evidence="1">
    <location>
        <begin position="152"/>
        <end position="171"/>
    </location>
</feature>
<dbReference type="HOGENOM" id="CLU_666107_0_0_1"/>
<feature type="region of interest" description="Disordered" evidence="1">
    <location>
        <begin position="125"/>
        <end position="434"/>
    </location>
</feature>